<organism evidence="1 2">
    <name type="scientific">Prorocentrum cordatum</name>
    <dbReference type="NCBI Taxonomy" id="2364126"/>
    <lineage>
        <taxon>Eukaryota</taxon>
        <taxon>Sar</taxon>
        <taxon>Alveolata</taxon>
        <taxon>Dinophyceae</taxon>
        <taxon>Prorocentrales</taxon>
        <taxon>Prorocentraceae</taxon>
        <taxon>Prorocentrum</taxon>
    </lineage>
</organism>
<sequence length="331" mass="37242">MVLCAALTENPKGGSHYGISENSTSGAWWAKKIHGINRDHCRRCGHPVVVRHAPVKWEPWQEDFCAGKLSNLTRKPSIDLKQCQKMENREVSAWEKMRMMRDMLNVLGFTHVLILDCDAVMNHMRRDTMSEMAQLLEQESNPSRSRQILLISEDCRGGDGPDGKGTGLNAGMMFAKNTGLTRQLFADMARANKLGPAWSGPGPWCATHERACLESWQTWKKRRSDSAYPGLNKAILKASSLHFGMNPCIWFDCTLEKFPNIPRYEHSESRHHACHHCNGLRVPPGNLTKGRSVGCSSRCDLDVNSSENGIVHIMGDSRSYIDYLLPMLPHD</sequence>
<accession>A0ABN9WXI7</accession>
<keyword evidence="2" id="KW-1185">Reference proteome</keyword>
<evidence type="ECO:0000313" key="1">
    <source>
        <dbReference type="EMBL" id="CAK0890326.1"/>
    </source>
</evidence>
<name>A0ABN9WXI7_9DINO</name>
<reference evidence="1" key="1">
    <citation type="submission" date="2023-10" db="EMBL/GenBank/DDBJ databases">
        <authorList>
            <person name="Chen Y."/>
            <person name="Shah S."/>
            <person name="Dougan E. K."/>
            <person name="Thang M."/>
            <person name="Chan C."/>
        </authorList>
    </citation>
    <scope>NUCLEOTIDE SEQUENCE [LARGE SCALE GENOMIC DNA]</scope>
</reference>
<comment type="caution">
    <text evidence="1">The sequence shown here is derived from an EMBL/GenBank/DDBJ whole genome shotgun (WGS) entry which is preliminary data.</text>
</comment>
<dbReference type="Proteomes" id="UP001189429">
    <property type="component" value="Unassembled WGS sequence"/>
</dbReference>
<proteinExistence type="predicted"/>
<gene>
    <name evidence="1" type="ORF">PCOR1329_LOCUS70600</name>
</gene>
<dbReference type="EMBL" id="CAUYUJ010019337">
    <property type="protein sequence ID" value="CAK0890326.1"/>
    <property type="molecule type" value="Genomic_DNA"/>
</dbReference>
<protein>
    <submittedName>
        <fullName evidence="1">Uncharacterized protein</fullName>
    </submittedName>
</protein>
<evidence type="ECO:0000313" key="2">
    <source>
        <dbReference type="Proteomes" id="UP001189429"/>
    </source>
</evidence>